<dbReference type="SMART" id="SM00345">
    <property type="entry name" value="HTH_GNTR"/>
    <property type="match status" value="1"/>
</dbReference>
<dbReference type="InterPro" id="IPR036388">
    <property type="entry name" value="WH-like_DNA-bd_sf"/>
</dbReference>
<keyword evidence="2" id="KW-0238">DNA-binding</keyword>
<dbReference type="GO" id="GO:0003677">
    <property type="term" value="F:DNA binding"/>
    <property type="evidence" value="ECO:0007669"/>
    <property type="project" value="UniProtKB-KW"/>
</dbReference>
<keyword evidence="1" id="KW-0805">Transcription regulation</keyword>
<dbReference type="AlphaFoldDB" id="A0A0S3PPI5"/>
<dbReference type="InterPro" id="IPR000524">
    <property type="entry name" value="Tscrpt_reg_HTH_GntR"/>
</dbReference>
<dbReference type="PROSITE" id="PS50949">
    <property type="entry name" value="HTH_GNTR"/>
    <property type="match status" value="1"/>
</dbReference>
<dbReference type="Pfam" id="PF00392">
    <property type="entry name" value="GntR"/>
    <property type="match status" value="1"/>
</dbReference>
<evidence type="ECO:0000256" key="2">
    <source>
        <dbReference type="ARBA" id="ARBA00023125"/>
    </source>
</evidence>
<dbReference type="KEGG" id="vgo:GJW-30_1_00305"/>
<dbReference type="Proteomes" id="UP000236884">
    <property type="component" value="Chromosome"/>
</dbReference>
<dbReference type="CDD" id="cd07377">
    <property type="entry name" value="WHTH_GntR"/>
    <property type="match status" value="1"/>
</dbReference>
<keyword evidence="6" id="KW-1185">Reference proteome</keyword>
<dbReference type="PANTHER" id="PTHR43537:SF49">
    <property type="entry name" value="TRANSCRIPTIONAL REGULATORY PROTEIN"/>
    <property type="match status" value="1"/>
</dbReference>
<organism evidence="5 6">
    <name type="scientific">Variibacter gotjawalensis</name>
    <dbReference type="NCBI Taxonomy" id="1333996"/>
    <lineage>
        <taxon>Bacteria</taxon>
        <taxon>Pseudomonadati</taxon>
        <taxon>Pseudomonadota</taxon>
        <taxon>Alphaproteobacteria</taxon>
        <taxon>Hyphomicrobiales</taxon>
        <taxon>Nitrobacteraceae</taxon>
        <taxon>Variibacter</taxon>
    </lineage>
</organism>
<name>A0A0S3PPI5_9BRAD</name>
<dbReference type="InterPro" id="IPR008920">
    <property type="entry name" value="TF_FadR/GntR_C"/>
</dbReference>
<proteinExistence type="predicted"/>
<dbReference type="Gene3D" id="1.10.10.10">
    <property type="entry name" value="Winged helix-like DNA-binding domain superfamily/Winged helix DNA-binding domain"/>
    <property type="match status" value="1"/>
</dbReference>
<feature type="domain" description="HTH gntR-type" evidence="4">
    <location>
        <begin position="28"/>
        <end position="98"/>
    </location>
</feature>
<dbReference type="Pfam" id="PF07729">
    <property type="entry name" value="FCD"/>
    <property type="match status" value="1"/>
</dbReference>
<dbReference type="Gene3D" id="1.20.120.530">
    <property type="entry name" value="GntR ligand-binding domain-like"/>
    <property type="match status" value="1"/>
</dbReference>
<protein>
    <submittedName>
        <fullName evidence="5">Putative HTH-type transcriptional regulator YdfH</fullName>
    </submittedName>
</protein>
<evidence type="ECO:0000256" key="3">
    <source>
        <dbReference type="ARBA" id="ARBA00023163"/>
    </source>
</evidence>
<dbReference type="GO" id="GO:0003700">
    <property type="term" value="F:DNA-binding transcription factor activity"/>
    <property type="evidence" value="ECO:0007669"/>
    <property type="project" value="InterPro"/>
</dbReference>
<evidence type="ECO:0000313" key="5">
    <source>
        <dbReference type="EMBL" id="BAT57795.1"/>
    </source>
</evidence>
<dbReference type="SUPFAM" id="SSF48008">
    <property type="entry name" value="GntR ligand-binding domain-like"/>
    <property type="match status" value="1"/>
</dbReference>
<dbReference type="OrthoDB" id="5504063at2"/>
<reference evidence="5 6" key="1">
    <citation type="submission" date="2015-08" db="EMBL/GenBank/DDBJ databases">
        <title>Investigation of the bacterial diversity of lava forest soil.</title>
        <authorList>
            <person name="Lee J.S."/>
        </authorList>
    </citation>
    <scope>NUCLEOTIDE SEQUENCE [LARGE SCALE GENOMIC DNA]</scope>
    <source>
        <strain evidence="5 6">GJW-30</strain>
    </source>
</reference>
<accession>A0A0S3PPI5</accession>
<evidence type="ECO:0000259" key="4">
    <source>
        <dbReference type="PROSITE" id="PS50949"/>
    </source>
</evidence>
<dbReference type="RefSeq" id="WP_096350824.1">
    <property type="nucleotide sequence ID" value="NZ_AP014946.1"/>
</dbReference>
<dbReference type="SUPFAM" id="SSF46785">
    <property type="entry name" value="Winged helix' DNA-binding domain"/>
    <property type="match status" value="1"/>
</dbReference>
<dbReference type="PANTHER" id="PTHR43537">
    <property type="entry name" value="TRANSCRIPTIONAL REGULATOR, GNTR FAMILY"/>
    <property type="match status" value="1"/>
</dbReference>
<gene>
    <name evidence="5" type="primary">ydfH_1</name>
    <name evidence="5" type="ORF">GJW-30_1_00305</name>
</gene>
<dbReference type="PRINTS" id="PR00035">
    <property type="entry name" value="HTHGNTR"/>
</dbReference>
<dbReference type="InterPro" id="IPR011711">
    <property type="entry name" value="GntR_C"/>
</dbReference>
<dbReference type="InterPro" id="IPR036390">
    <property type="entry name" value="WH_DNA-bd_sf"/>
</dbReference>
<evidence type="ECO:0000313" key="6">
    <source>
        <dbReference type="Proteomes" id="UP000236884"/>
    </source>
</evidence>
<dbReference type="EMBL" id="AP014946">
    <property type="protein sequence ID" value="BAT57795.1"/>
    <property type="molecule type" value="Genomic_DNA"/>
</dbReference>
<dbReference type="SMART" id="SM00895">
    <property type="entry name" value="FCD"/>
    <property type="match status" value="1"/>
</dbReference>
<evidence type="ECO:0000256" key="1">
    <source>
        <dbReference type="ARBA" id="ARBA00023015"/>
    </source>
</evidence>
<keyword evidence="3" id="KW-0804">Transcription</keyword>
<sequence>MDDVTGSAASPREGGIARIALAPLEDTSTFADRAYVALKEVIVTLNIYDQPAEVRLDERQLASDLGISRTPVREAMAQLEREGFVRSVPRRGVYVVRKTRAEVIELITAWAALESMAARLITQNAKDEEISQLRKMFVTFENGVPQAQLDEYSEINIRFHQSIISMSHNKVLSDLAENLFTHMRMIRRKTIGEQDRAQRSMRDHMNIIEALEARDTERAEDLVRNHALGLAAHVRLYADYLD</sequence>